<dbReference type="GO" id="GO:0005524">
    <property type="term" value="F:ATP binding"/>
    <property type="evidence" value="ECO:0007669"/>
    <property type="project" value="UniProtKB-KW"/>
</dbReference>
<proteinExistence type="predicted"/>
<reference evidence="1 2" key="1">
    <citation type="submission" date="2023-05" db="EMBL/GenBank/DDBJ databases">
        <title>Actinoplanes sp. NEAU-A12 genome sequencing.</title>
        <authorList>
            <person name="Wang Z.-S."/>
        </authorList>
    </citation>
    <scope>NUCLEOTIDE SEQUENCE [LARGE SCALE GENOMIC DNA]</scope>
    <source>
        <strain evidence="1 2">NEAU-A12</strain>
    </source>
</reference>
<accession>A0ABT6WZE1</accession>
<name>A0ABT6WZE1_9ACTN</name>
<dbReference type="InterPro" id="IPR036890">
    <property type="entry name" value="HATPase_C_sf"/>
</dbReference>
<dbReference type="InterPro" id="IPR050267">
    <property type="entry name" value="Anti-sigma-factor_SerPK"/>
</dbReference>
<dbReference type="Gene3D" id="3.30.565.10">
    <property type="entry name" value="Histidine kinase-like ATPase, C-terminal domain"/>
    <property type="match status" value="1"/>
</dbReference>
<dbReference type="RefSeq" id="WP_282766581.1">
    <property type="nucleotide sequence ID" value="NZ_JASCTH010000040.1"/>
</dbReference>
<dbReference type="SUPFAM" id="SSF55874">
    <property type="entry name" value="ATPase domain of HSP90 chaperone/DNA topoisomerase II/histidine kinase"/>
    <property type="match status" value="1"/>
</dbReference>
<keyword evidence="1" id="KW-0547">Nucleotide-binding</keyword>
<keyword evidence="2" id="KW-1185">Reference proteome</keyword>
<dbReference type="PANTHER" id="PTHR35526">
    <property type="entry name" value="ANTI-SIGMA-F FACTOR RSBW-RELATED"/>
    <property type="match status" value="1"/>
</dbReference>
<evidence type="ECO:0000313" key="2">
    <source>
        <dbReference type="Proteomes" id="UP001241758"/>
    </source>
</evidence>
<dbReference type="PANTHER" id="PTHR35526:SF3">
    <property type="entry name" value="ANTI-SIGMA-F FACTOR RSBW"/>
    <property type="match status" value="1"/>
</dbReference>
<comment type="caution">
    <text evidence="1">The sequence shown here is derived from an EMBL/GenBank/DDBJ whole genome shotgun (WGS) entry which is preliminary data.</text>
</comment>
<gene>
    <name evidence="1" type="ORF">QLQ12_41685</name>
</gene>
<protein>
    <submittedName>
        <fullName evidence="1">ATP-binding protein</fullName>
    </submittedName>
</protein>
<dbReference type="CDD" id="cd16936">
    <property type="entry name" value="HATPase_RsbW-like"/>
    <property type="match status" value="1"/>
</dbReference>
<keyword evidence="1" id="KW-0067">ATP-binding</keyword>
<organism evidence="1 2">
    <name type="scientific">Actinoplanes sandaracinus</name>
    <dbReference type="NCBI Taxonomy" id="3045177"/>
    <lineage>
        <taxon>Bacteria</taxon>
        <taxon>Bacillati</taxon>
        <taxon>Actinomycetota</taxon>
        <taxon>Actinomycetes</taxon>
        <taxon>Micromonosporales</taxon>
        <taxon>Micromonosporaceae</taxon>
        <taxon>Actinoplanes</taxon>
    </lineage>
</organism>
<dbReference type="Proteomes" id="UP001241758">
    <property type="component" value="Unassembled WGS sequence"/>
</dbReference>
<dbReference type="EMBL" id="JASCTH010000040">
    <property type="protein sequence ID" value="MDI6105116.1"/>
    <property type="molecule type" value="Genomic_DNA"/>
</dbReference>
<evidence type="ECO:0000313" key="1">
    <source>
        <dbReference type="EMBL" id="MDI6105116.1"/>
    </source>
</evidence>
<sequence>MDNSFLVRESDRLRVRHDFDAAVTEVFVRGSWDPGLRTVAAHSVRACLAECPRAVLVDLSGLSDPAAESVATWHTAARYTAARCPASELILCGVAEPVRPRLDGAEIQTAGSVREARARLGRVPWTQRRQLRLPSEPGAAVTARSLAEDACHVWDMAHLVTAARLVMSELTANAVEHAGTDVVAVVSLRGPVLHLAVQDFTARLPQLIEHDLDRPGSPVEQRGAGLRLVRRAATAWGALPCVEGKVVWATLAVDGGRNES</sequence>